<reference evidence="4" key="1">
    <citation type="submission" date="2023-11" db="EMBL/GenBank/DDBJ databases">
        <title>Genome assemblies of two species of porcelain crab, Petrolisthes cinctipes and Petrolisthes manimaculis (Anomura: Porcellanidae).</title>
        <authorList>
            <person name="Angst P."/>
        </authorList>
    </citation>
    <scope>NUCLEOTIDE SEQUENCE</scope>
    <source>
        <strain evidence="4">PB745_02</strain>
        <tissue evidence="4">Gill</tissue>
    </source>
</reference>
<gene>
    <name evidence="4" type="ORF">Pmani_005340</name>
</gene>
<comment type="subcellular location">
    <subcellularLocation>
        <location evidence="1">Cytoplasm</location>
    </subcellularLocation>
</comment>
<evidence type="ECO:0000313" key="5">
    <source>
        <dbReference type="Proteomes" id="UP001292094"/>
    </source>
</evidence>
<dbReference type="PANTHER" id="PTHR21331:SF2">
    <property type="entry name" value="BRCA1-ASSOCIATED ATM ACTIVATOR 1"/>
    <property type="match status" value="1"/>
</dbReference>
<dbReference type="PANTHER" id="PTHR21331">
    <property type="entry name" value="BRCA1-ASSOCIATED ATM ACTIVATOR 1"/>
    <property type="match status" value="1"/>
</dbReference>
<accession>A0AAE1QCN5</accession>
<evidence type="ECO:0000313" key="4">
    <source>
        <dbReference type="EMBL" id="KAK4324008.1"/>
    </source>
</evidence>
<comment type="similarity">
    <text evidence="3">Belongs to the BRAT1 family.</text>
</comment>
<dbReference type="InterPro" id="IPR011989">
    <property type="entry name" value="ARM-like"/>
</dbReference>
<dbReference type="Proteomes" id="UP001292094">
    <property type="component" value="Unassembled WGS sequence"/>
</dbReference>
<dbReference type="GO" id="GO:0005737">
    <property type="term" value="C:cytoplasm"/>
    <property type="evidence" value="ECO:0007669"/>
    <property type="project" value="UniProtKB-SubCell"/>
</dbReference>
<dbReference type="AlphaFoldDB" id="A0AAE1QCN5"/>
<keyword evidence="2" id="KW-0963">Cytoplasm</keyword>
<evidence type="ECO:0000256" key="2">
    <source>
        <dbReference type="ARBA" id="ARBA00022490"/>
    </source>
</evidence>
<dbReference type="InterPro" id="IPR038904">
    <property type="entry name" value="BRAT1"/>
</dbReference>
<dbReference type="SUPFAM" id="SSF48371">
    <property type="entry name" value="ARM repeat"/>
    <property type="match status" value="1"/>
</dbReference>
<dbReference type="GO" id="GO:0008283">
    <property type="term" value="P:cell population proliferation"/>
    <property type="evidence" value="ECO:0007669"/>
    <property type="project" value="InterPro"/>
</dbReference>
<dbReference type="InterPro" id="IPR016024">
    <property type="entry name" value="ARM-type_fold"/>
</dbReference>
<proteinExistence type="inferred from homology"/>
<organism evidence="4 5">
    <name type="scientific">Petrolisthes manimaculis</name>
    <dbReference type="NCBI Taxonomy" id="1843537"/>
    <lineage>
        <taxon>Eukaryota</taxon>
        <taxon>Metazoa</taxon>
        <taxon>Ecdysozoa</taxon>
        <taxon>Arthropoda</taxon>
        <taxon>Crustacea</taxon>
        <taxon>Multicrustacea</taxon>
        <taxon>Malacostraca</taxon>
        <taxon>Eumalacostraca</taxon>
        <taxon>Eucarida</taxon>
        <taxon>Decapoda</taxon>
        <taxon>Pleocyemata</taxon>
        <taxon>Anomura</taxon>
        <taxon>Galatheoidea</taxon>
        <taxon>Porcellanidae</taxon>
        <taxon>Petrolisthes</taxon>
    </lineage>
</organism>
<evidence type="ECO:0000256" key="1">
    <source>
        <dbReference type="ARBA" id="ARBA00004496"/>
    </source>
</evidence>
<dbReference type="Gene3D" id="1.25.10.10">
    <property type="entry name" value="Leucine-rich Repeat Variant"/>
    <property type="match status" value="1"/>
</dbReference>
<keyword evidence="5" id="KW-1185">Reference proteome</keyword>
<dbReference type="GO" id="GO:0005634">
    <property type="term" value="C:nucleus"/>
    <property type="evidence" value="ECO:0007669"/>
    <property type="project" value="TreeGrafter"/>
</dbReference>
<comment type="caution">
    <text evidence="4">The sequence shown here is derived from an EMBL/GenBank/DDBJ whole genome shotgun (WGS) entry which is preliminary data.</text>
</comment>
<name>A0AAE1QCN5_9EUCA</name>
<protein>
    <submittedName>
        <fullName evidence="4">Uncharacterized protein</fullName>
    </submittedName>
</protein>
<dbReference type="EMBL" id="JAWZYT010000392">
    <property type="protein sequence ID" value="KAK4324008.1"/>
    <property type="molecule type" value="Genomic_DNA"/>
</dbReference>
<sequence>MSFVESQIMVKLERVLERLMQNTQHTPSTPSIYTEVEDDTLFHKLHTQIHHHITNTKKGPDWARSVGLMTFIQTHLEPSVVTSTKSPEVVALALKILASLITAEENFVVYTEDKVLCHFLVILPNIRSDPTLFSAALLLVQAILKHKAGAYWLSKNGVWEKMLLPSLRSSSIFVQREGVTVITAFILSLTDTEHFSMLIKDLYLISDKLCELRQHLDESKREELRQSNLCVLRVFRQMYLQTLGKEALQAQFGSIGEVAPRLLILLNHNIASSSVTLVAEILLLSIIHKFQEKVMEYGLVEQFFLDGLCADTLALTRRLTTQGHLDSFLRSVANLQRYWSIMVQNLKETKHIDLTSEETLLHVVTTLQLTPLVVLYQSCLRQIESQCPEKAHAMANWEKEIHNRINLKEEVKVDLRKLEGELMAMLEKDLDQAPKIATITISSIIADTNHLNQRCAVTVFQGLVLLLGSAHVPNSPIRQHTSLQRAVIEGVRLLVEKFNIDWRKCFASVCLMGMLCDMVKMQGISTQVKVSVLQAMKSCVSGFIPPVMSMLVNSEKLEHNSVEMMGQAMTIYLADLEWEVRDSALDVLITCMQLAKEKYPYFVEWLLRYQLDRAVVVALGDVEGYVRASAFNVLANVISIHKVWMGVEKENLAHLALWSVMMDGESPVRAAAINLVHQLFLSAKYSDEEVESLVVRVMQRATDDTDDEVRLAALEFLRTHILWKLNRNGMVDGEFPSVTFSRGKITKLDKQEVKKRVQNVLTWVCECGYLCSLLACRKDLVTAVTDKAREVFCFLYDLVTRYEITSEGSKRSTVPSSSSWTDGVRDREDGGQVVVMVGESGDTSKVKEAGDTKGDFMVREDEIDSTISDILAASSLHTVNMIKRPADNGMGSGSPPKLLLLTLDDVPLPNTALPLTSLLTTVDQLCCFNSSCDVEQQRVTDFISLLDDILLEGSGTHHPRHLDDQHLRDCY</sequence>
<dbReference type="GO" id="GO:0006974">
    <property type="term" value="P:DNA damage response"/>
    <property type="evidence" value="ECO:0007669"/>
    <property type="project" value="InterPro"/>
</dbReference>
<evidence type="ECO:0000256" key="3">
    <source>
        <dbReference type="ARBA" id="ARBA00061308"/>
    </source>
</evidence>